<feature type="compositionally biased region" description="Low complexity" evidence="2">
    <location>
        <begin position="247"/>
        <end position="256"/>
    </location>
</feature>
<evidence type="ECO:0000256" key="2">
    <source>
        <dbReference type="SAM" id="MobiDB-lite"/>
    </source>
</evidence>
<protein>
    <submittedName>
        <fullName evidence="4">Tubulin binding cofactor C family protein</fullName>
    </submittedName>
</protein>
<name>A0A132NVD0_GIAIN</name>
<organism evidence="4 5">
    <name type="scientific">Giardia duodenalis assemblage B</name>
    <dbReference type="NCBI Taxonomy" id="1394984"/>
    <lineage>
        <taxon>Eukaryota</taxon>
        <taxon>Metamonada</taxon>
        <taxon>Diplomonadida</taxon>
        <taxon>Hexamitidae</taxon>
        <taxon>Giardiinae</taxon>
        <taxon>Giardia</taxon>
    </lineage>
</organism>
<dbReference type="Proteomes" id="UP000070089">
    <property type="component" value="Unassembled WGS sequence"/>
</dbReference>
<dbReference type="EMBL" id="JXTI01000047">
    <property type="protein sequence ID" value="KWX14028.1"/>
    <property type="molecule type" value="Genomic_DNA"/>
</dbReference>
<dbReference type="Pfam" id="PF07986">
    <property type="entry name" value="TBCC"/>
    <property type="match status" value="1"/>
</dbReference>
<dbReference type="InterPro" id="IPR017901">
    <property type="entry name" value="C-CAP_CF_C-like"/>
</dbReference>
<evidence type="ECO:0000313" key="5">
    <source>
        <dbReference type="Proteomes" id="UP000070089"/>
    </source>
</evidence>
<dbReference type="VEuPathDB" id="GiardiaDB:QR46_2004"/>
<feature type="domain" description="C-CAP/cofactor C-like" evidence="3">
    <location>
        <begin position="287"/>
        <end position="426"/>
    </location>
</feature>
<feature type="region of interest" description="Disordered" evidence="2">
    <location>
        <begin position="247"/>
        <end position="296"/>
    </location>
</feature>
<evidence type="ECO:0000259" key="3">
    <source>
        <dbReference type="PROSITE" id="PS51329"/>
    </source>
</evidence>
<dbReference type="InterPro" id="IPR012945">
    <property type="entry name" value="Tubulin-bd_cofactor_C_dom"/>
</dbReference>
<dbReference type="PANTHER" id="PTHR16052:SF0">
    <property type="entry name" value="TBCC DOMAIN-CONTAINING PROTEIN 1"/>
    <property type="match status" value="1"/>
</dbReference>
<reference evidence="4 5" key="1">
    <citation type="journal article" date="2015" name="Mol. Biochem. Parasitol.">
        <title>Identification of polymorphic genes for use in assemblage B genotyping assays through comparative genomics of multiple assemblage B Giardia duodenalis isolates.</title>
        <authorList>
            <person name="Wielinga C."/>
            <person name="Thompson R.C."/>
            <person name="Monis P."/>
            <person name="Ryan U."/>
        </authorList>
    </citation>
    <scope>NUCLEOTIDE SEQUENCE [LARGE SCALE GENOMIC DNA]</scope>
    <source>
        <strain evidence="4 5">BAH15c1</strain>
    </source>
</reference>
<evidence type="ECO:0000313" key="4">
    <source>
        <dbReference type="EMBL" id="KWX14028.1"/>
    </source>
</evidence>
<dbReference type="PANTHER" id="PTHR16052">
    <property type="entry name" value="TBCC DOMAIN-CONTAINING PROTEIN 1"/>
    <property type="match status" value="1"/>
</dbReference>
<dbReference type="AlphaFoldDB" id="A0A132NVD0"/>
<dbReference type="OrthoDB" id="194775at2759"/>
<dbReference type="InterPro" id="IPR036223">
    <property type="entry name" value="CAP_C_sf"/>
</dbReference>
<feature type="compositionally biased region" description="Low complexity" evidence="2">
    <location>
        <begin position="266"/>
        <end position="293"/>
    </location>
</feature>
<dbReference type="SUPFAM" id="SSF69340">
    <property type="entry name" value="C-terminal domain of adenylylcyclase associated protein"/>
    <property type="match status" value="1"/>
</dbReference>
<accession>A0A132NVD0</accession>
<dbReference type="Gene3D" id="2.160.20.70">
    <property type="match status" value="1"/>
</dbReference>
<comment type="caution">
    <text evidence="4">The sequence shown here is derived from an EMBL/GenBank/DDBJ whole genome shotgun (WGS) entry which is preliminary data.</text>
</comment>
<dbReference type="InterPro" id="IPR016098">
    <property type="entry name" value="CAP/MinC_C"/>
</dbReference>
<dbReference type="PROSITE" id="PS51329">
    <property type="entry name" value="C_CAP_COFACTOR_C"/>
    <property type="match status" value="1"/>
</dbReference>
<proteinExistence type="inferred from homology"/>
<sequence length="554" mass="60585">MRLREEVIFLTLFNISSKSRLSLDNFASIAALCLTGATEFHDKMTLALWQKIGTDCCGLKEQEVTMLYNLFEATLACGIRGVIRSLPTVHRFVVFLFCIIFRHSILSKKSTMATDDAWPLSMNGEDLDSLIKSYFSLNINILIAALCLTPEAIQAGAVNGTNVVLTKDAVESLDMLLQVEVSQQEDFVDSFCAFFEVSVGDPVLTVARSVSHFFDITTYACANVVFSSTPDPIRSYQPQLSSSSSNVLATSSASSTPTLDTKTQVSAPASPALAPGSIQSRSGTSTPASGTPTYEYDERHNHIRIRNLSKAGIGVFAAATRTPPTAIIANCANCTIFLIAPCSHVVIANCRNVKIVLGTVAGTISMCYCMRMTLSAIGDFFKANTIENCLMYITSRNSCVHDSNTKTNKIAPYNYIFSSLEDCLQQQGLTSVCQQGESFGMKLYSPLGLGVCENLIFMDPKTYCTAVVPFDSRLLTGKTKALPIILPSVFRQTMKERSEKLTMLGKKIRDPAVTAEQKAAFEAYCKSAFVSWVKANMLTTELLEITTARMYELE</sequence>
<comment type="similarity">
    <text evidence="1">Belongs to the TBCC family.</text>
</comment>
<dbReference type="InterPro" id="IPR039589">
    <property type="entry name" value="TBCC1"/>
</dbReference>
<gene>
    <name evidence="4" type="ORF">QR46_2004</name>
</gene>
<evidence type="ECO:0000256" key="1">
    <source>
        <dbReference type="ARBA" id="ARBA00008848"/>
    </source>
</evidence>